<dbReference type="GO" id="GO:0000976">
    <property type="term" value="F:transcription cis-regulatory region binding"/>
    <property type="evidence" value="ECO:0007669"/>
    <property type="project" value="TreeGrafter"/>
</dbReference>
<dbReference type="GO" id="GO:1900376">
    <property type="term" value="P:regulation of secondary metabolite biosynthetic process"/>
    <property type="evidence" value="ECO:0007669"/>
    <property type="project" value="TreeGrafter"/>
</dbReference>
<feature type="binding site" evidence="1">
    <location>
        <position position="120"/>
    </location>
    <ligand>
        <name>Zn(2+)</name>
        <dbReference type="ChEBI" id="CHEBI:29105"/>
    </ligand>
</feature>
<dbReference type="InterPro" id="IPR036388">
    <property type="entry name" value="WH-like_DNA-bd_sf"/>
</dbReference>
<dbReference type="AlphaFoldDB" id="A0A1I6PJM1"/>
<evidence type="ECO:0000313" key="2">
    <source>
        <dbReference type="EMBL" id="SFS40350.1"/>
    </source>
</evidence>
<protein>
    <submittedName>
        <fullName evidence="2">Fur family transcriptional regulator, ferric uptake regulator</fullName>
    </submittedName>
</protein>
<dbReference type="InterPro" id="IPR002481">
    <property type="entry name" value="FUR"/>
</dbReference>
<comment type="cofactor">
    <cofactor evidence="1">
        <name>Zn(2+)</name>
        <dbReference type="ChEBI" id="CHEBI:29105"/>
    </cofactor>
    <text evidence="1">Binds 1 zinc ion per subunit.</text>
</comment>
<dbReference type="Pfam" id="PF01475">
    <property type="entry name" value="FUR"/>
    <property type="match status" value="1"/>
</dbReference>
<accession>A0A1I6PJM1</accession>
<keyword evidence="1" id="KW-0862">Zinc</keyword>
<name>A0A1I6PJM1_9FLAO</name>
<keyword evidence="1" id="KW-0479">Metal-binding</keyword>
<organism evidence="2 3">
    <name type="scientific">Zhouia amylolytica</name>
    <dbReference type="NCBI Taxonomy" id="376730"/>
    <lineage>
        <taxon>Bacteria</taxon>
        <taxon>Pseudomonadati</taxon>
        <taxon>Bacteroidota</taxon>
        <taxon>Flavobacteriia</taxon>
        <taxon>Flavobacteriales</taxon>
        <taxon>Flavobacteriaceae</taxon>
        <taxon>Zhouia</taxon>
    </lineage>
</organism>
<dbReference type="SUPFAM" id="SSF46785">
    <property type="entry name" value="Winged helix' DNA-binding domain"/>
    <property type="match status" value="1"/>
</dbReference>
<dbReference type="GO" id="GO:0008270">
    <property type="term" value="F:zinc ion binding"/>
    <property type="evidence" value="ECO:0007669"/>
    <property type="project" value="TreeGrafter"/>
</dbReference>
<dbReference type="InterPro" id="IPR036390">
    <property type="entry name" value="WH_DNA-bd_sf"/>
</dbReference>
<gene>
    <name evidence="2" type="ORF">SAMN04487906_0334</name>
</gene>
<dbReference type="Proteomes" id="UP000183209">
    <property type="component" value="Unassembled WGS sequence"/>
</dbReference>
<sequence>MSRRNTKSQQEVLDILKQSGLALNHEMIQEQMSLNTDRATIYRILNRFSQDGIVHKVVGDDGKQYFAFCSNCTKDGHQHNHFHFRCIECQNVICIKNELRVQLPEGYEPINFNGVISGYCSKCCKQRNGV</sequence>
<dbReference type="Gene3D" id="1.10.10.10">
    <property type="entry name" value="Winged helix-like DNA-binding domain superfamily/Winged helix DNA-binding domain"/>
    <property type="match status" value="1"/>
</dbReference>
<dbReference type="PANTHER" id="PTHR33202">
    <property type="entry name" value="ZINC UPTAKE REGULATION PROTEIN"/>
    <property type="match status" value="1"/>
</dbReference>
<dbReference type="GO" id="GO:0003700">
    <property type="term" value="F:DNA-binding transcription factor activity"/>
    <property type="evidence" value="ECO:0007669"/>
    <property type="project" value="InterPro"/>
</dbReference>
<evidence type="ECO:0000313" key="3">
    <source>
        <dbReference type="Proteomes" id="UP000183209"/>
    </source>
</evidence>
<reference evidence="2 3" key="1">
    <citation type="submission" date="2016-10" db="EMBL/GenBank/DDBJ databases">
        <authorList>
            <person name="de Groot N.N."/>
        </authorList>
    </citation>
    <scope>NUCLEOTIDE SEQUENCE [LARGE SCALE GENOMIC DNA]</scope>
    <source>
        <strain evidence="2 3">CGMCC 1.6114</strain>
    </source>
</reference>
<feature type="binding site" evidence="1">
    <location>
        <position position="123"/>
    </location>
    <ligand>
        <name>Zn(2+)</name>
        <dbReference type="ChEBI" id="CHEBI:29105"/>
    </ligand>
</feature>
<evidence type="ECO:0000256" key="1">
    <source>
        <dbReference type="PIRSR" id="PIRSR602481-1"/>
    </source>
</evidence>
<proteinExistence type="predicted"/>
<feature type="binding site" evidence="1">
    <location>
        <position position="89"/>
    </location>
    <ligand>
        <name>Zn(2+)</name>
        <dbReference type="ChEBI" id="CHEBI:29105"/>
    </ligand>
</feature>
<feature type="binding site" evidence="1">
    <location>
        <position position="86"/>
    </location>
    <ligand>
        <name>Zn(2+)</name>
        <dbReference type="ChEBI" id="CHEBI:29105"/>
    </ligand>
</feature>
<dbReference type="GO" id="GO:0045892">
    <property type="term" value="P:negative regulation of DNA-templated transcription"/>
    <property type="evidence" value="ECO:0007669"/>
    <property type="project" value="TreeGrafter"/>
</dbReference>
<dbReference type="OrthoDB" id="594893at2"/>
<dbReference type="PANTHER" id="PTHR33202:SF7">
    <property type="entry name" value="FERRIC UPTAKE REGULATION PROTEIN"/>
    <property type="match status" value="1"/>
</dbReference>
<dbReference type="RefSeq" id="WP_074976482.1">
    <property type="nucleotide sequence ID" value="NZ_FPAG01000001.1"/>
</dbReference>
<dbReference type="EMBL" id="FPAG01000001">
    <property type="protein sequence ID" value="SFS40350.1"/>
    <property type="molecule type" value="Genomic_DNA"/>
</dbReference>